<reference evidence="2" key="1">
    <citation type="submission" date="2018-11" db="EMBL/GenBank/DDBJ databases">
        <title>Complete genome sequence of Paenibacillus sp. ML311-T8.</title>
        <authorList>
            <person name="Nam Y.-D."/>
            <person name="Kang J."/>
            <person name="Chung W.-H."/>
            <person name="Park Y.S."/>
        </authorList>
    </citation>
    <scope>NUCLEOTIDE SEQUENCE [LARGE SCALE GENOMIC DNA]</scope>
    <source>
        <strain evidence="2">ML311-T8</strain>
    </source>
</reference>
<dbReference type="Proteomes" id="UP000426246">
    <property type="component" value="Chromosome"/>
</dbReference>
<dbReference type="AlphaFoldDB" id="A0A6B8RWU2"/>
<dbReference type="KEGG" id="ppsc:EHS13_35750"/>
<dbReference type="EMBL" id="CP034235">
    <property type="protein sequence ID" value="QGQ99843.1"/>
    <property type="molecule type" value="Genomic_DNA"/>
</dbReference>
<name>A0A6B8RWU2_9BACL</name>
<gene>
    <name evidence="1" type="ORF">EHS13_35750</name>
</gene>
<evidence type="ECO:0008006" key="3">
    <source>
        <dbReference type="Google" id="ProtNLM"/>
    </source>
</evidence>
<organism evidence="1 2">
    <name type="scientific">Paenibacillus psychroresistens</name>
    <dbReference type="NCBI Taxonomy" id="1778678"/>
    <lineage>
        <taxon>Bacteria</taxon>
        <taxon>Bacillati</taxon>
        <taxon>Bacillota</taxon>
        <taxon>Bacilli</taxon>
        <taxon>Bacillales</taxon>
        <taxon>Paenibacillaceae</taxon>
        <taxon>Paenibacillus</taxon>
    </lineage>
</organism>
<sequence>METTLTAAFKKKTDLDLAAKALRKQGVLDLRIHNVIENKESSGTTTYSMDVFVEKSRWRQAEDTLIRHGGQL</sequence>
<keyword evidence="2" id="KW-1185">Reference proteome</keyword>
<evidence type="ECO:0000313" key="1">
    <source>
        <dbReference type="EMBL" id="QGQ99843.1"/>
    </source>
</evidence>
<dbReference type="OrthoDB" id="2620432at2"/>
<evidence type="ECO:0000313" key="2">
    <source>
        <dbReference type="Proteomes" id="UP000426246"/>
    </source>
</evidence>
<protein>
    <recommendedName>
        <fullName evidence="3">DUF2007 domain-containing protein</fullName>
    </recommendedName>
</protein>
<proteinExistence type="predicted"/>
<dbReference type="RefSeq" id="WP_155705111.1">
    <property type="nucleotide sequence ID" value="NZ_CP034235.1"/>
</dbReference>
<accession>A0A6B8RWU2</accession>